<dbReference type="PANTHER" id="PTHR22916:SF51">
    <property type="entry name" value="GLYCOSYLTRANSFERASE EPSH-RELATED"/>
    <property type="match status" value="1"/>
</dbReference>
<dbReference type="GO" id="GO:0016757">
    <property type="term" value="F:glycosyltransferase activity"/>
    <property type="evidence" value="ECO:0007669"/>
    <property type="project" value="UniProtKB-KW"/>
</dbReference>
<dbReference type="STRING" id="1499688.BN000_01591"/>
<dbReference type="InterPro" id="IPR029044">
    <property type="entry name" value="Nucleotide-diphossugar_trans"/>
</dbReference>
<dbReference type="RefSeq" id="WP_090632938.1">
    <property type="nucleotide sequence ID" value="NZ_CVRB01000001.1"/>
</dbReference>
<sequence>MDTRVSVIVPIYKVEKYLKRCLDTIVNQSYPYLEIILVDDGSPDNCGSIAEEYVKADNRIIVIHQKNGGLSDARNTGMLHVTGEYILFVDSDDWLENNMIEQMLNTSIKLKADVVQSAFYYAYDDHLLFDQRYFKKGNPPSILNNIELMTELVANERVKNFAWGKLYKTKLIRDIPFKKGVLFEDVFWAHHVMHRVKKYAIINQPLYYYFQRSDSIVSTYTPKNLDIIEGLKERQYFIEKNHKELTFQSYKVLLNTIFIHYNLLLLNRKKDEGGSYRKELQTYVKKNYNNFKKAVESDKPLKKQLFLFSIHPYINIIFLILAKILRRLRIVSKPMGLEKINLSINGRQKHEHTKSGG</sequence>
<dbReference type="SUPFAM" id="SSF53448">
    <property type="entry name" value="Nucleotide-diphospho-sugar transferases"/>
    <property type="match status" value="1"/>
</dbReference>
<dbReference type="AlphaFoldDB" id="A0A0U1NUG2"/>
<evidence type="ECO:0000256" key="3">
    <source>
        <dbReference type="ARBA" id="ARBA00022679"/>
    </source>
</evidence>
<dbReference type="Gene3D" id="3.90.550.10">
    <property type="entry name" value="Spore Coat Polysaccharide Biosynthesis Protein SpsA, Chain A"/>
    <property type="match status" value="1"/>
</dbReference>
<dbReference type="EMBL" id="CVRB01000001">
    <property type="protein sequence ID" value="CRK81680.1"/>
    <property type="molecule type" value="Genomic_DNA"/>
</dbReference>
<name>A0A0U1NUG2_9BACI</name>
<proteinExistence type="inferred from homology"/>
<dbReference type="PANTHER" id="PTHR22916">
    <property type="entry name" value="GLYCOSYLTRANSFERASE"/>
    <property type="match status" value="1"/>
</dbReference>
<keyword evidence="3 5" id="KW-0808">Transferase</keyword>
<keyword evidence="6" id="KW-1185">Reference proteome</keyword>
<keyword evidence="2" id="KW-0328">Glycosyltransferase</keyword>
<protein>
    <submittedName>
        <fullName evidence="5">Glycosyl transferase family protein</fullName>
    </submittedName>
</protein>
<evidence type="ECO:0000256" key="2">
    <source>
        <dbReference type="ARBA" id="ARBA00022676"/>
    </source>
</evidence>
<dbReference type="Proteomes" id="UP000199087">
    <property type="component" value="Unassembled WGS sequence"/>
</dbReference>
<evidence type="ECO:0000256" key="1">
    <source>
        <dbReference type="ARBA" id="ARBA00006739"/>
    </source>
</evidence>
<feature type="domain" description="Glycosyltransferase 2-like" evidence="4">
    <location>
        <begin position="6"/>
        <end position="134"/>
    </location>
</feature>
<accession>A0A0U1NUG2</accession>
<dbReference type="Pfam" id="PF00535">
    <property type="entry name" value="Glycos_transf_2"/>
    <property type="match status" value="1"/>
</dbReference>
<dbReference type="OrthoDB" id="396512at2"/>
<dbReference type="CDD" id="cd00761">
    <property type="entry name" value="Glyco_tranf_GTA_type"/>
    <property type="match status" value="1"/>
</dbReference>
<reference evidence="6" key="1">
    <citation type="submission" date="2015-05" db="EMBL/GenBank/DDBJ databases">
        <authorList>
            <person name="Urmite Genomes"/>
        </authorList>
    </citation>
    <scope>NUCLEOTIDE SEQUENCE [LARGE SCALE GENOMIC DNA]</scope>
    <source>
        <strain evidence="6">LF1</strain>
    </source>
</reference>
<evidence type="ECO:0000259" key="4">
    <source>
        <dbReference type="Pfam" id="PF00535"/>
    </source>
</evidence>
<evidence type="ECO:0000313" key="6">
    <source>
        <dbReference type="Proteomes" id="UP000199087"/>
    </source>
</evidence>
<comment type="similarity">
    <text evidence="1">Belongs to the glycosyltransferase 2 family.</text>
</comment>
<dbReference type="InterPro" id="IPR001173">
    <property type="entry name" value="Glyco_trans_2-like"/>
</dbReference>
<evidence type="ECO:0000313" key="5">
    <source>
        <dbReference type="EMBL" id="CRK81680.1"/>
    </source>
</evidence>
<organism evidence="5 6">
    <name type="scientific">Neobacillus massiliamazoniensis</name>
    <dbReference type="NCBI Taxonomy" id="1499688"/>
    <lineage>
        <taxon>Bacteria</taxon>
        <taxon>Bacillati</taxon>
        <taxon>Bacillota</taxon>
        <taxon>Bacilli</taxon>
        <taxon>Bacillales</taxon>
        <taxon>Bacillaceae</taxon>
        <taxon>Neobacillus</taxon>
    </lineage>
</organism>
<gene>
    <name evidence="5" type="ORF">BN000_01591</name>
</gene>